<dbReference type="PROSITE" id="PS50048">
    <property type="entry name" value="ZN2_CY6_FUNGAL_2"/>
    <property type="match status" value="1"/>
</dbReference>
<keyword evidence="2" id="KW-0539">Nucleus</keyword>
<dbReference type="GO" id="GO:0008270">
    <property type="term" value="F:zinc ion binding"/>
    <property type="evidence" value="ECO:0007669"/>
    <property type="project" value="InterPro"/>
</dbReference>
<dbReference type="InterPro" id="IPR007219">
    <property type="entry name" value="XnlR_reg_dom"/>
</dbReference>
<dbReference type="VEuPathDB" id="FungiDB:CCM_05742"/>
<dbReference type="GO" id="GO:0000981">
    <property type="term" value="F:DNA-binding transcription factor activity, RNA polymerase II-specific"/>
    <property type="evidence" value="ECO:0007669"/>
    <property type="project" value="InterPro"/>
</dbReference>
<dbReference type="CDD" id="cd12148">
    <property type="entry name" value="fungal_TF_MHR"/>
    <property type="match status" value="1"/>
</dbReference>
<dbReference type="Pfam" id="PF00172">
    <property type="entry name" value="Zn_clus"/>
    <property type="match status" value="1"/>
</dbReference>
<dbReference type="Gene3D" id="4.10.240.10">
    <property type="entry name" value="Zn(2)-C6 fungal-type DNA-binding domain"/>
    <property type="match status" value="1"/>
</dbReference>
<dbReference type="PANTHER" id="PTHR47431">
    <property type="entry name" value="ZN(II)2CYS6 TRANSCRIPTION FACTOR (EUROFUNG)-RELATED"/>
    <property type="match status" value="1"/>
</dbReference>
<dbReference type="VEuPathDB" id="FungiDB:A9K55_003121"/>
<evidence type="ECO:0000256" key="1">
    <source>
        <dbReference type="ARBA" id="ARBA00022723"/>
    </source>
</evidence>
<dbReference type="InterPro" id="IPR001138">
    <property type="entry name" value="Zn2Cys6_DnaBD"/>
</dbReference>
<feature type="region of interest" description="Disordered" evidence="3">
    <location>
        <begin position="44"/>
        <end position="71"/>
    </location>
</feature>
<dbReference type="GO" id="GO:0006351">
    <property type="term" value="P:DNA-templated transcription"/>
    <property type="evidence" value="ECO:0007669"/>
    <property type="project" value="InterPro"/>
</dbReference>
<dbReference type="SUPFAM" id="SSF57701">
    <property type="entry name" value="Zn2/Cys6 DNA-binding domain"/>
    <property type="match status" value="1"/>
</dbReference>
<organism evidence="5 6">
    <name type="scientific">Cordyceps militaris</name>
    <name type="common">Caterpillar fungus</name>
    <name type="synonym">Clavaria militaris</name>
    <dbReference type="NCBI Taxonomy" id="73501"/>
    <lineage>
        <taxon>Eukaryota</taxon>
        <taxon>Fungi</taxon>
        <taxon>Dikarya</taxon>
        <taxon>Ascomycota</taxon>
        <taxon>Pezizomycotina</taxon>
        <taxon>Sordariomycetes</taxon>
        <taxon>Hypocreomycetidae</taxon>
        <taxon>Hypocreales</taxon>
        <taxon>Cordycipitaceae</taxon>
        <taxon>Cordyceps</taxon>
    </lineage>
</organism>
<evidence type="ECO:0000313" key="5">
    <source>
        <dbReference type="EMBL" id="ATY58846.1"/>
    </source>
</evidence>
<dbReference type="PANTHER" id="PTHR47431:SF4">
    <property type="entry name" value="ZN(II)2CYS6 TRANSCRIPTION FACTOR (EUROFUNG)"/>
    <property type="match status" value="1"/>
</dbReference>
<reference evidence="5 6" key="1">
    <citation type="journal article" date="2017" name="BMC Genomics">
        <title>Chromosome level assembly and secondary metabolite potential of the parasitic fungus Cordyceps militaris.</title>
        <authorList>
            <person name="Kramer G.J."/>
            <person name="Nodwell J.R."/>
        </authorList>
    </citation>
    <scope>NUCLEOTIDE SEQUENCE [LARGE SCALE GENOMIC DNA]</scope>
    <source>
        <strain evidence="5 6">ATCC 34164</strain>
    </source>
</reference>
<feature type="region of interest" description="Disordered" evidence="3">
    <location>
        <begin position="89"/>
        <end position="117"/>
    </location>
</feature>
<sequence length="608" mass="68088">MSQVRKQVLTRSSLACLSCRSRHQKCDAKKPQCTRCSEADRPCQYTRSRRGGNGAREDVAHHHRPSPNTPDQLEEYISALITPPATEGLPPTSVLSYTSPAQVSPRLGSPPLDGGEARVRRSSIQNQCEFGKDALIEAYYQTFHKLHPVVLPRRYLLAFLGDASWRPRLEPLAAILRLIGHLYLHHEWSSTLQNEAESGMQRLAKTDPIRVQCHLLYSAALFWQDQKAKSQTEMGKAVERALELKLWQREFAATHSDQDAVLAECWRRTWWMVYLFDAFYAGTLGTTGFSVVAVESTVDLPCDEVMYESGNIPQSRTIREWDCREFDQEEKPFSSFAHLIGAVRCATLAKEASLKRDPRKNPDDVLHVVDSILDSWMLLLPKSKKQVMMRNGDIDELLFQAHNLIHVSVMIGYHRPLSDLKFNAVEDISSCARNPAPDTPTPEHINVHTVRVLRCVEAQIRLLALPSRPFDRTPFCTCMISEGTLALLSACKFLLRGDELAVARDQIRLTIGCLKHLGHLWPRIARNVAQIQTIAKHVLGMEAAQVAAKDVAGSATSVEDGDGSVAQGTSSSSSDVFTAMRDFEDICGWYDIGEMDPVLSFWPADQGT</sequence>
<gene>
    <name evidence="5" type="ORF">A9K55_003121</name>
</gene>
<keyword evidence="1" id="KW-0479">Metal-binding</keyword>
<feature type="domain" description="Zn(2)-C6 fungal-type" evidence="4">
    <location>
        <begin position="15"/>
        <end position="45"/>
    </location>
</feature>
<dbReference type="AlphaFoldDB" id="A0A2H4S6W5"/>
<evidence type="ECO:0000259" key="4">
    <source>
        <dbReference type="PROSITE" id="PS50048"/>
    </source>
</evidence>
<evidence type="ECO:0000313" key="6">
    <source>
        <dbReference type="Proteomes" id="UP000323067"/>
    </source>
</evidence>
<accession>A0A2H4S6W5</accession>
<dbReference type="Proteomes" id="UP000323067">
    <property type="component" value="Chromosome iv"/>
</dbReference>
<dbReference type="GO" id="GO:0003677">
    <property type="term" value="F:DNA binding"/>
    <property type="evidence" value="ECO:0007669"/>
    <property type="project" value="InterPro"/>
</dbReference>
<evidence type="ECO:0000256" key="3">
    <source>
        <dbReference type="SAM" id="MobiDB-lite"/>
    </source>
</evidence>
<dbReference type="Pfam" id="PF04082">
    <property type="entry name" value="Fungal_trans"/>
    <property type="match status" value="1"/>
</dbReference>
<name>A0A2H4S6W5_CORMI</name>
<protein>
    <submittedName>
        <fullName evidence="5">C6 zinc finger domain</fullName>
    </submittedName>
</protein>
<dbReference type="EMBL" id="CP023322">
    <property type="protein sequence ID" value="ATY58846.1"/>
    <property type="molecule type" value="Genomic_DNA"/>
</dbReference>
<evidence type="ECO:0000256" key="2">
    <source>
        <dbReference type="ARBA" id="ARBA00023242"/>
    </source>
</evidence>
<feature type="compositionally biased region" description="Polar residues" evidence="3">
    <location>
        <begin position="93"/>
        <end position="102"/>
    </location>
</feature>
<dbReference type="SMART" id="SM00066">
    <property type="entry name" value="GAL4"/>
    <property type="match status" value="1"/>
</dbReference>
<dbReference type="InterPro" id="IPR036864">
    <property type="entry name" value="Zn2-C6_fun-type_DNA-bd_sf"/>
</dbReference>
<dbReference type="PROSITE" id="PS00463">
    <property type="entry name" value="ZN2_CY6_FUNGAL_1"/>
    <property type="match status" value="1"/>
</dbReference>
<proteinExistence type="predicted"/>
<dbReference type="CDD" id="cd00067">
    <property type="entry name" value="GAL4"/>
    <property type="match status" value="1"/>
</dbReference>
<dbReference type="OrthoDB" id="2399539at2759"/>